<protein>
    <recommendedName>
        <fullName evidence="4">Methyltransferase type 11</fullName>
    </recommendedName>
</protein>
<organism evidence="2 3">
    <name type="scientific">Croceicoccus mobilis</name>
    <dbReference type="NCBI Taxonomy" id="1703339"/>
    <lineage>
        <taxon>Bacteria</taxon>
        <taxon>Pseudomonadati</taxon>
        <taxon>Pseudomonadota</taxon>
        <taxon>Alphaproteobacteria</taxon>
        <taxon>Sphingomonadales</taxon>
        <taxon>Erythrobacteraceae</taxon>
        <taxon>Croceicoccus</taxon>
    </lineage>
</organism>
<evidence type="ECO:0008006" key="4">
    <source>
        <dbReference type="Google" id="ProtNLM"/>
    </source>
</evidence>
<dbReference type="Proteomes" id="UP000612349">
    <property type="component" value="Unassembled WGS sequence"/>
</dbReference>
<dbReference type="EMBL" id="BMIP01000001">
    <property type="protein sequence ID" value="GGD59739.1"/>
    <property type="molecule type" value="Genomic_DNA"/>
</dbReference>
<dbReference type="SUPFAM" id="SSF53335">
    <property type="entry name" value="S-adenosyl-L-methionine-dependent methyltransferases"/>
    <property type="match status" value="1"/>
</dbReference>
<dbReference type="Gene3D" id="3.40.50.150">
    <property type="entry name" value="Vaccinia Virus protein VP39"/>
    <property type="match status" value="1"/>
</dbReference>
<gene>
    <name evidence="2" type="ORF">GCM10010990_06410</name>
</gene>
<dbReference type="AlphaFoldDB" id="A0A916YST0"/>
<accession>A0A916YST0</accession>
<dbReference type="PANTHER" id="PTHR43861">
    <property type="entry name" value="TRANS-ACONITATE 2-METHYLTRANSFERASE-RELATED"/>
    <property type="match status" value="1"/>
</dbReference>
<dbReference type="GO" id="GO:0016740">
    <property type="term" value="F:transferase activity"/>
    <property type="evidence" value="ECO:0007669"/>
    <property type="project" value="UniProtKB-KW"/>
</dbReference>
<evidence type="ECO:0000256" key="1">
    <source>
        <dbReference type="ARBA" id="ARBA00022679"/>
    </source>
</evidence>
<reference evidence="2" key="1">
    <citation type="journal article" date="2014" name="Int. J. Syst. Evol. Microbiol.">
        <title>Complete genome sequence of Corynebacterium casei LMG S-19264T (=DSM 44701T), isolated from a smear-ripened cheese.</title>
        <authorList>
            <consortium name="US DOE Joint Genome Institute (JGI-PGF)"/>
            <person name="Walter F."/>
            <person name="Albersmeier A."/>
            <person name="Kalinowski J."/>
            <person name="Ruckert C."/>
        </authorList>
    </citation>
    <scope>NUCLEOTIDE SEQUENCE</scope>
    <source>
        <strain evidence="2">CGMCC 1.15360</strain>
    </source>
</reference>
<name>A0A916YST0_9SPHN</name>
<dbReference type="Pfam" id="PF13489">
    <property type="entry name" value="Methyltransf_23"/>
    <property type="match status" value="1"/>
</dbReference>
<dbReference type="PANTHER" id="PTHR43861:SF3">
    <property type="entry name" value="PUTATIVE (AFU_ORTHOLOGUE AFUA_2G14390)-RELATED"/>
    <property type="match status" value="1"/>
</dbReference>
<reference evidence="2" key="2">
    <citation type="submission" date="2020-09" db="EMBL/GenBank/DDBJ databases">
        <authorList>
            <person name="Sun Q."/>
            <person name="Zhou Y."/>
        </authorList>
    </citation>
    <scope>NUCLEOTIDE SEQUENCE</scope>
    <source>
        <strain evidence="2">CGMCC 1.15360</strain>
    </source>
</reference>
<evidence type="ECO:0000313" key="3">
    <source>
        <dbReference type="Proteomes" id="UP000612349"/>
    </source>
</evidence>
<keyword evidence="1" id="KW-0808">Transferase</keyword>
<sequence>MLTPRLDIARSNRSVVTLGKVQREALDELKDRIATGEMRFVHLDCPVCGGGSLSPVATRDRYGVACTTGVCTDCGLMQTNPYPDASSLDWFYANIFARLHRGTTSPSTARFEGRRGLAHEVVGWLRQNGVPASGLAVDVGCASGGFLQGLVDNGYTGIGLEIDADYAADARSRGLDVRLSTIAGLAEAGEAVLVSYVQVLEHIVGVNDELAALRARLSPGALVFIEVPGLTSVPTMYNKDVLRLLQLAHVWHFTPESLGNLMAKHGFETVAITPYVRGLFRVPLETPATPPMRIETIAQVRERIARLERARLLYWRTWAIKAKAVLKRVLGRSH</sequence>
<dbReference type="InterPro" id="IPR029063">
    <property type="entry name" value="SAM-dependent_MTases_sf"/>
</dbReference>
<keyword evidence="3" id="KW-1185">Reference proteome</keyword>
<evidence type="ECO:0000313" key="2">
    <source>
        <dbReference type="EMBL" id="GGD59739.1"/>
    </source>
</evidence>
<comment type="caution">
    <text evidence="2">The sequence shown here is derived from an EMBL/GenBank/DDBJ whole genome shotgun (WGS) entry which is preliminary data.</text>
</comment>
<proteinExistence type="predicted"/>